<dbReference type="EMBL" id="ML992525">
    <property type="protein sequence ID" value="KAF2218918.1"/>
    <property type="molecule type" value="Genomic_DNA"/>
</dbReference>
<feature type="compositionally biased region" description="Polar residues" evidence="2">
    <location>
        <begin position="64"/>
        <end position="82"/>
    </location>
</feature>
<dbReference type="Gene3D" id="3.30.40.10">
    <property type="entry name" value="Zinc/RING finger domain, C3HC4 (zinc finger)"/>
    <property type="match status" value="1"/>
</dbReference>
<sequence length="177" mass="19714">MQQSLAQYYSDLASPPRSTSTTTFGNPYTTIDNEPRHPTDHAFLREDPTTFPHTHAHPSAHTYAHSSAHPSARTSARTSARDTSPGPPPLPLGLDVDPDRPEPRTDEDLTVKLDCRICYTQPAEIACLPCGHLVMCRWCSEQHCPGLRSDRTVPERKGTQCPACRKVVKKKVRVRYG</sequence>
<dbReference type="PROSITE" id="PS50089">
    <property type="entry name" value="ZF_RING_2"/>
    <property type="match status" value="1"/>
</dbReference>
<dbReference type="InterPro" id="IPR001841">
    <property type="entry name" value="Znf_RING"/>
</dbReference>
<gene>
    <name evidence="4" type="ORF">BDZ85DRAFT_207106</name>
</gene>
<dbReference type="Pfam" id="PF13920">
    <property type="entry name" value="zf-C3HC4_3"/>
    <property type="match status" value="1"/>
</dbReference>
<feature type="compositionally biased region" description="Basic and acidic residues" evidence="2">
    <location>
        <begin position="97"/>
        <end position="106"/>
    </location>
</feature>
<keyword evidence="5" id="KW-1185">Reference proteome</keyword>
<dbReference type="SUPFAM" id="SSF57850">
    <property type="entry name" value="RING/U-box"/>
    <property type="match status" value="1"/>
</dbReference>
<feature type="compositionally biased region" description="Basic and acidic residues" evidence="2">
    <location>
        <begin position="33"/>
        <end position="48"/>
    </location>
</feature>
<dbReference type="GO" id="GO:0008270">
    <property type="term" value="F:zinc ion binding"/>
    <property type="evidence" value="ECO:0007669"/>
    <property type="project" value="UniProtKB-KW"/>
</dbReference>
<evidence type="ECO:0000313" key="4">
    <source>
        <dbReference type="EMBL" id="KAF2218918.1"/>
    </source>
</evidence>
<dbReference type="AlphaFoldDB" id="A0A6A6G096"/>
<evidence type="ECO:0000256" key="2">
    <source>
        <dbReference type="SAM" id="MobiDB-lite"/>
    </source>
</evidence>
<dbReference type="OrthoDB" id="1711136at2759"/>
<protein>
    <recommendedName>
        <fullName evidence="3">RING-type domain-containing protein</fullName>
    </recommendedName>
</protein>
<evidence type="ECO:0000256" key="1">
    <source>
        <dbReference type="PROSITE-ProRule" id="PRU00175"/>
    </source>
</evidence>
<organism evidence="4 5">
    <name type="scientific">Elsinoe ampelina</name>
    <dbReference type="NCBI Taxonomy" id="302913"/>
    <lineage>
        <taxon>Eukaryota</taxon>
        <taxon>Fungi</taxon>
        <taxon>Dikarya</taxon>
        <taxon>Ascomycota</taxon>
        <taxon>Pezizomycotina</taxon>
        <taxon>Dothideomycetes</taxon>
        <taxon>Dothideomycetidae</taxon>
        <taxon>Myriangiales</taxon>
        <taxon>Elsinoaceae</taxon>
        <taxon>Elsinoe</taxon>
    </lineage>
</organism>
<accession>A0A6A6G096</accession>
<feature type="region of interest" description="Disordered" evidence="2">
    <location>
        <begin position="1"/>
        <end position="106"/>
    </location>
</feature>
<reference evidence="5" key="1">
    <citation type="journal article" date="2020" name="Stud. Mycol.">
        <title>101 Dothideomycetes genomes: A test case for predicting lifestyles and emergence of pathogens.</title>
        <authorList>
            <person name="Haridas S."/>
            <person name="Albert R."/>
            <person name="Binder M."/>
            <person name="Bloem J."/>
            <person name="LaButti K."/>
            <person name="Salamov A."/>
            <person name="Andreopoulos B."/>
            <person name="Baker S."/>
            <person name="Barry K."/>
            <person name="Bills G."/>
            <person name="Bluhm B."/>
            <person name="Cannon C."/>
            <person name="Castanera R."/>
            <person name="Culley D."/>
            <person name="Daum C."/>
            <person name="Ezra D."/>
            <person name="Gonzalez J."/>
            <person name="Henrissat B."/>
            <person name="Kuo A."/>
            <person name="Liang C."/>
            <person name="Lipzen A."/>
            <person name="Lutzoni F."/>
            <person name="Magnuson J."/>
            <person name="Mondo S."/>
            <person name="Nolan M."/>
            <person name="Ohm R."/>
            <person name="Pangilinan J."/>
            <person name="Park H.-J."/>
            <person name="Ramirez L."/>
            <person name="Alfaro M."/>
            <person name="Sun H."/>
            <person name="Tritt A."/>
            <person name="Yoshinaga Y."/>
            <person name="Zwiers L.-H."/>
            <person name="Turgeon B."/>
            <person name="Goodwin S."/>
            <person name="Spatafora J."/>
            <person name="Crous P."/>
            <person name="Grigoriev I."/>
        </authorList>
    </citation>
    <scope>NUCLEOTIDE SEQUENCE [LARGE SCALE GENOMIC DNA]</scope>
    <source>
        <strain evidence="5">CECT 20119</strain>
    </source>
</reference>
<keyword evidence="1" id="KW-0479">Metal-binding</keyword>
<feature type="domain" description="RING-type" evidence="3">
    <location>
        <begin position="115"/>
        <end position="165"/>
    </location>
</feature>
<dbReference type="Proteomes" id="UP000799538">
    <property type="component" value="Unassembled WGS sequence"/>
</dbReference>
<evidence type="ECO:0000259" key="3">
    <source>
        <dbReference type="PROSITE" id="PS50089"/>
    </source>
</evidence>
<evidence type="ECO:0000313" key="5">
    <source>
        <dbReference type="Proteomes" id="UP000799538"/>
    </source>
</evidence>
<dbReference type="InterPro" id="IPR013083">
    <property type="entry name" value="Znf_RING/FYVE/PHD"/>
</dbReference>
<feature type="compositionally biased region" description="Polar residues" evidence="2">
    <location>
        <begin position="16"/>
        <end position="32"/>
    </location>
</feature>
<name>A0A6A6G096_9PEZI</name>
<keyword evidence="1" id="KW-0862">Zinc</keyword>
<keyword evidence="1" id="KW-0863">Zinc-finger</keyword>
<proteinExistence type="predicted"/>